<dbReference type="SUPFAM" id="SSF51126">
    <property type="entry name" value="Pectin lyase-like"/>
    <property type="match status" value="1"/>
</dbReference>
<name>A0A5J4K6P0_9CHLR</name>
<organism evidence="2 3">
    <name type="scientific">Thermogemmatispora aurantia</name>
    <dbReference type="NCBI Taxonomy" id="2045279"/>
    <lineage>
        <taxon>Bacteria</taxon>
        <taxon>Bacillati</taxon>
        <taxon>Chloroflexota</taxon>
        <taxon>Ktedonobacteria</taxon>
        <taxon>Thermogemmatisporales</taxon>
        <taxon>Thermogemmatisporaceae</taxon>
        <taxon>Thermogemmatispora</taxon>
    </lineage>
</organism>
<comment type="caution">
    <text evidence="2">The sequence shown here is derived from an EMBL/GenBank/DDBJ whole genome shotgun (WGS) entry which is preliminary data.</text>
</comment>
<gene>
    <name evidence="2" type="ORF">KTAU_04540</name>
</gene>
<evidence type="ECO:0000313" key="2">
    <source>
        <dbReference type="EMBL" id="GER81816.1"/>
    </source>
</evidence>
<dbReference type="Proteomes" id="UP000334820">
    <property type="component" value="Unassembled WGS sequence"/>
</dbReference>
<dbReference type="InterPro" id="IPR012334">
    <property type="entry name" value="Pectin_lyas_fold"/>
</dbReference>
<sequence>MRRKASLILAACVPLALVIALLSLGLSQLVGARAWHTSCKSTGFSWHGVTLTAALVNPSTTVTGVVNATGCDVGVFFSSGVTGSIVNADIYGALDFGVLNVGANVTIKQSRIHDIGDVHLSNIHVGVGIYFANDSHACGTIEGNTITHYLRSGVIIAGPSDSAVITNNTLIGLGPISFVAQTGIQIVGGAHVSLSGNHITANIYVGSQPGVAAGIAVVGGSCYGLPLTLGLQLKSNVLQDNDIGIWISELSIGARQGLCVSARTATHIVLLSNTISNARILNVSGAAGQSYQAGITIQGSGVSIISNTICGAGYLTAAHATVSGYIYPIDLVLATDLKLSSNTACGGSALNLSLGLGTTTDIQSHLLVAVVL</sequence>
<evidence type="ECO:0000259" key="1">
    <source>
        <dbReference type="Pfam" id="PF13229"/>
    </source>
</evidence>
<protein>
    <recommendedName>
        <fullName evidence="1">Right handed beta helix domain-containing protein</fullName>
    </recommendedName>
</protein>
<dbReference type="Pfam" id="PF13229">
    <property type="entry name" value="Beta_helix"/>
    <property type="match status" value="1"/>
</dbReference>
<dbReference type="AlphaFoldDB" id="A0A5J4K6P0"/>
<dbReference type="InterPro" id="IPR006626">
    <property type="entry name" value="PbH1"/>
</dbReference>
<dbReference type="SMART" id="SM00710">
    <property type="entry name" value="PbH1"/>
    <property type="match status" value="6"/>
</dbReference>
<accession>A0A5J4K6P0</accession>
<proteinExistence type="predicted"/>
<feature type="domain" description="Right handed beta helix" evidence="1">
    <location>
        <begin position="69"/>
        <end position="222"/>
    </location>
</feature>
<dbReference type="InterPro" id="IPR039448">
    <property type="entry name" value="Beta_helix"/>
</dbReference>
<dbReference type="Gene3D" id="2.160.20.10">
    <property type="entry name" value="Single-stranded right-handed beta-helix, Pectin lyase-like"/>
    <property type="match status" value="1"/>
</dbReference>
<keyword evidence="3" id="KW-1185">Reference proteome</keyword>
<evidence type="ECO:0000313" key="3">
    <source>
        <dbReference type="Proteomes" id="UP000334820"/>
    </source>
</evidence>
<reference evidence="2 3" key="1">
    <citation type="journal article" date="2019" name="Int. J. Syst. Evol. Microbiol.">
        <title>Thermogemmatispora aurantia sp. nov. and Thermogemmatispora argillosa sp. nov., within the class Ktedonobacteria, and emended description of the genus Thermogemmatispora.</title>
        <authorList>
            <person name="Zheng Y."/>
            <person name="Wang C.M."/>
            <person name="Sakai Y."/>
            <person name="Abe K."/>
            <person name="Yokota A."/>
            <person name="Yabe S."/>
        </authorList>
    </citation>
    <scope>NUCLEOTIDE SEQUENCE [LARGE SCALE GENOMIC DNA]</scope>
    <source>
        <strain evidence="2 3">A1-2</strain>
    </source>
</reference>
<dbReference type="EMBL" id="BKZV01000001">
    <property type="protein sequence ID" value="GER81816.1"/>
    <property type="molecule type" value="Genomic_DNA"/>
</dbReference>
<dbReference type="InterPro" id="IPR011050">
    <property type="entry name" value="Pectin_lyase_fold/virulence"/>
</dbReference>